<dbReference type="AlphaFoldDB" id="A0A1H9ZQB5"/>
<dbReference type="EMBL" id="FOIF01000011">
    <property type="protein sequence ID" value="SES83404.1"/>
    <property type="molecule type" value="Genomic_DNA"/>
</dbReference>
<keyword evidence="2" id="KW-1185">Reference proteome</keyword>
<reference evidence="2" key="1">
    <citation type="submission" date="2016-10" db="EMBL/GenBank/DDBJ databases">
        <authorList>
            <person name="Varghese N."/>
            <person name="Submissions S."/>
        </authorList>
    </citation>
    <scope>NUCLEOTIDE SEQUENCE [LARGE SCALE GENOMIC DNA]</scope>
    <source>
        <strain evidence="2">DSM 13577</strain>
    </source>
</reference>
<proteinExistence type="predicted"/>
<name>A0A1H9ZQB5_9FIRM</name>
<sequence length="158" mass="17716">MFKKIISSALICILGISFLGGRVAKAEEVLSSQDTIQSILNAKVEEKYDPMNGCFYYGMDFDSLTEEEMQILSNGNITVKINEIIVAIIIGGTIIYSTGKSAEEWVAISMEWSADALRWVGSGAVELVRWWFTWDYFVGYNGNGCVSYDRGMTWICPY</sequence>
<evidence type="ECO:0000313" key="2">
    <source>
        <dbReference type="Proteomes" id="UP000243819"/>
    </source>
</evidence>
<accession>A0A1H9ZQB5</accession>
<protein>
    <submittedName>
        <fullName evidence="1">Uncharacterized protein</fullName>
    </submittedName>
</protein>
<evidence type="ECO:0000313" key="1">
    <source>
        <dbReference type="EMBL" id="SES83404.1"/>
    </source>
</evidence>
<gene>
    <name evidence="1" type="ORF">SAMN03080614_101142</name>
</gene>
<dbReference type="RefSeq" id="WP_091349716.1">
    <property type="nucleotide sequence ID" value="NZ_FOIF01000011.1"/>
</dbReference>
<dbReference type="Proteomes" id="UP000243819">
    <property type="component" value="Unassembled WGS sequence"/>
</dbReference>
<organism evidence="1 2">
    <name type="scientific">Anaerobranca gottschalkii DSM 13577</name>
    <dbReference type="NCBI Taxonomy" id="1120990"/>
    <lineage>
        <taxon>Bacteria</taxon>
        <taxon>Bacillati</taxon>
        <taxon>Bacillota</taxon>
        <taxon>Clostridia</taxon>
        <taxon>Eubacteriales</taxon>
        <taxon>Proteinivoracaceae</taxon>
        <taxon>Anaerobranca</taxon>
    </lineage>
</organism>